<sequence>CANLTLWKVAHYPKPAKNYTISTGGKLGEPLDMNNWFQIKSLGGSMYKLAFCPNGVQYTCQNIGIIEKNGYRRMALMEGAKAFVFIQDDRIGKANALPPCIC</sequence>
<dbReference type="PANTHER" id="PTHR33107">
    <property type="entry name" value="KUNITZ TRYPSIN INHIBITOR 2"/>
    <property type="match status" value="1"/>
</dbReference>
<dbReference type="InterPro" id="IPR002160">
    <property type="entry name" value="Prot_inh_Kunz-lg"/>
</dbReference>
<organism evidence="3 4">
    <name type="scientific">Datura stramonium</name>
    <name type="common">Jimsonweed</name>
    <name type="synonym">Common thornapple</name>
    <dbReference type="NCBI Taxonomy" id="4076"/>
    <lineage>
        <taxon>Eukaryota</taxon>
        <taxon>Viridiplantae</taxon>
        <taxon>Streptophyta</taxon>
        <taxon>Embryophyta</taxon>
        <taxon>Tracheophyta</taxon>
        <taxon>Spermatophyta</taxon>
        <taxon>Magnoliopsida</taxon>
        <taxon>eudicotyledons</taxon>
        <taxon>Gunneridae</taxon>
        <taxon>Pentapetalae</taxon>
        <taxon>asterids</taxon>
        <taxon>lamiids</taxon>
        <taxon>Solanales</taxon>
        <taxon>Solanaceae</taxon>
        <taxon>Solanoideae</taxon>
        <taxon>Datureae</taxon>
        <taxon>Datura</taxon>
    </lineage>
</organism>
<dbReference type="SUPFAM" id="SSF50386">
    <property type="entry name" value="STI-like"/>
    <property type="match status" value="1"/>
</dbReference>
<dbReference type="InterPro" id="IPR011065">
    <property type="entry name" value="Kunitz_inhibitor_STI-like_sf"/>
</dbReference>
<evidence type="ECO:0000256" key="2">
    <source>
        <dbReference type="ARBA" id="ARBA00022690"/>
    </source>
</evidence>
<evidence type="ECO:0000256" key="1">
    <source>
        <dbReference type="ARBA" id="ARBA00005440"/>
    </source>
</evidence>
<evidence type="ECO:0000313" key="3">
    <source>
        <dbReference type="EMBL" id="MCD7469305.1"/>
    </source>
</evidence>
<feature type="non-terminal residue" evidence="3">
    <location>
        <position position="1"/>
    </location>
</feature>
<dbReference type="Proteomes" id="UP000823775">
    <property type="component" value="Unassembled WGS sequence"/>
</dbReference>
<name>A0ABS8TE95_DATST</name>
<accession>A0ABS8TE95</accession>
<comment type="similarity">
    <text evidence="1">Belongs to the protease inhibitor I3 (leguminous Kunitz-type inhibitor) family.</text>
</comment>
<comment type="caution">
    <text evidence="3">The sequence shown here is derived from an EMBL/GenBank/DDBJ whole genome shotgun (WGS) entry which is preliminary data.</text>
</comment>
<evidence type="ECO:0000313" key="4">
    <source>
        <dbReference type="Proteomes" id="UP000823775"/>
    </source>
</evidence>
<dbReference type="PANTHER" id="PTHR33107:SF39">
    <property type="entry name" value="KUNITZ-TYPE SERINE PROTEASE INHIBITOR DRTI-LIKE"/>
    <property type="match status" value="1"/>
</dbReference>
<dbReference type="CDD" id="cd00178">
    <property type="entry name" value="beta-trefoil_STI"/>
    <property type="match status" value="1"/>
</dbReference>
<dbReference type="InterPro" id="IPR056368">
    <property type="entry name" value="KTI1"/>
</dbReference>
<protein>
    <submittedName>
        <fullName evidence="3">Uncharacterized protein</fullName>
    </submittedName>
</protein>
<dbReference type="Pfam" id="PF00197">
    <property type="entry name" value="Kunitz_legume"/>
    <property type="match status" value="1"/>
</dbReference>
<keyword evidence="4" id="KW-1185">Reference proteome</keyword>
<reference evidence="3 4" key="1">
    <citation type="journal article" date="2021" name="BMC Genomics">
        <title>Datura genome reveals duplications of psychoactive alkaloid biosynthetic genes and high mutation rate following tissue culture.</title>
        <authorList>
            <person name="Rajewski A."/>
            <person name="Carter-House D."/>
            <person name="Stajich J."/>
            <person name="Litt A."/>
        </authorList>
    </citation>
    <scope>NUCLEOTIDE SEQUENCE [LARGE SCALE GENOMIC DNA]</scope>
    <source>
        <strain evidence="3">AR-01</strain>
    </source>
</reference>
<dbReference type="EMBL" id="JACEIK010001425">
    <property type="protein sequence ID" value="MCD7469305.1"/>
    <property type="molecule type" value="Genomic_DNA"/>
</dbReference>
<gene>
    <name evidence="3" type="ORF">HAX54_008239</name>
</gene>
<proteinExistence type="inferred from homology"/>
<dbReference type="Gene3D" id="2.80.10.50">
    <property type="match status" value="1"/>
</dbReference>
<keyword evidence="2" id="KW-0646">Protease inhibitor</keyword>